<evidence type="ECO:0000259" key="6">
    <source>
        <dbReference type="Pfam" id="PF04069"/>
    </source>
</evidence>
<dbReference type="Proteomes" id="UP000199103">
    <property type="component" value="Chromosome I"/>
</dbReference>
<keyword evidence="5" id="KW-0732">Signal</keyword>
<protein>
    <submittedName>
        <fullName evidence="7">Glycine betaine/proline transport system substrate-binding protein</fullName>
    </submittedName>
</protein>
<dbReference type="Pfam" id="PF04069">
    <property type="entry name" value="OpuAC"/>
    <property type="match status" value="1"/>
</dbReference>
<dbReference type="GO" id="GO:0015871">
    <property type="term" value="P:choline transport"/>
    <property type="evidence" value="ECO:0007669"/>
    <property type="project" value="TreeGrafter"/>
</dbReference>
<dbReference type="Gene3D" id="3.40.190.100">
    <property type="entry name" value="Glycine betaine-binding periplasmic protein, domain 2"/>
    <property type="match status" value="1"/>
</dbReference>
<dbReference type="PANTHER" id="PTHR47737">
    <property type="entry name" value="GLYCINE BETAINE/PROLINE BETAINE TRANSPORT SYSTEM PERMEASE PROTEIN PROW"/>
    <property type="match status" value="1"/>
</dbReference>
<accession>A0A1H1W535</accession>
<dbReference type="PROSITE" id="PS51257">
    <property type="entry name" value="PROKAR_LIPOPROTEIN"/>
    <property type="match status" value="1"/>
</dbReference>
<dbReference type="EMBL" id="LT629772">
    <property type="protein sequence ID" value="SDS91810.1"/>
    <property type="molecule type" value="Genomic_DNA"/>
</dbReference>
<dbReference type="CDD" id="cd13639">
    <property type="entry name" value="PBP2_OpuAC_like"/>
    <property type="match status" value="1"/>
</dbReference>
<evidence type="ECO:0000313" key="8">
    <source>
        <dbReference type="Proteomes" id="UP000199103"/>
    </source>
</evidence>
<dbReference type="PANTHER" id="PTHR47737:SF1">
    <property type="entry name" value="GLYCINE BETAINE_PROLINE BETAINE TRANSPORT SYSTEM PERMEASE PROTEIN PROW"/>
    <property type="match status" value="1"/>
</dbReference>
<dbReference type="STRING" id="630515.SAMN04489812_3482"/>
<dbReference type="AlphaFoldDB" id="A0A1H1W535"/>
<evidence type="ECO:0000313" key="7">
    <source>
        <dbReference type="EMBL" id="SDS91810.1"/>
    </source>
</evidence>
<keyword evidence="2" id="KW-0813">Transport</keyword>
<evidence type="ECO:0000256" key="5">
    <source>
        <dbReference type="SAM" id="SignalP"/>
    </source>
</evidence>
<dbReference type="GO" id="GO:0031460">
    <property type="term" value="P:glycine betaine transport"/>
    <property type="evidence" value="ECO:0007669"/>
    <property type="project" value="TreeGrafter"/>
</dbReference>
<evidence type="ECO:0000256" key="1">
    <source>
        <dbReference type="ARBA" id="ARBA00004236"/>
    </source>
</evidence>
<feature type="signal peptide" evidence="5">
    <location>
        <begin position="1"/>
        <end position="20"/>
    </location>
</feature>
<reference evidence="7 8" key="1">
    <citation type="submission" date="2016-10" db="EMBL/GenBank/DDBJ databases">
        <authorList>
            <person name="de Groot N.N."/>
        </authorList>
    </citation>
    <scope>NUCLEOTIDE SEQUENCE [LARGE SCALE GENOMIC DNA]</scope>
    <source>
        <strain evidence="7 8">DSM 21800</strain>
    </source>
</reference>
<keyword evidence="3" id="KW-1003">Cell membrane</keyword>
<dbReference type="SUPFAM" id="SSF53850">
    <property type="entry name" value="Periplasmic binding protein-like II"/>
    <property type="match status" value="1"/>
</dbReference>
<dbReference type="GO" id="GO:0015226">
    <property type="term" value="F:carnitine transmembrane transporter activity"/>
    <property type="evidence" value="ECO:0007669"/>
    <property type="project" value="TreeGrafter"/>
</dbReference>
<dbReference type="GO" id="GO:0005275">
    <property type="term" value="F:amine transmembrane transporter activity"/>
    <property type="evidence" value="ECO:0007669"/>
    <property type="project" value="TreeGrafter"/>
</dbReference>
<evidence type="ECO:0000256" key="3">
    <source>
        <dbReference type="ARBA" id="ARBA00022475"/>
    </source>
</evidence>
<proteinExistence type="predicted"/>
<keyword evidence="4" id="KW-0472">Membrane</keyword>
<dbReference type="InterPro" id="IPR007210">
    <property type="entry name" value="ABC_Gly_betaine_transp_sub-bd"/>
</dbReference>
<dbReference type="Gene3D" id="3.40.190.10">
    <property type="entry name" value="Periplasmic binding protein-like II"/>
    <property type="match status" value="1"/>
</dbReference>
<gene>
    <name evidence="7" type="ORF">SAMN04489812_3482</name>
</gene>
<dbReference type="RefSeq" id="WP_231919893.1">
    <property type="nucleotide sequence ID" value="NZ_LT629772.1"/>
</dbReference>
<organism evidence="7 8">
    <name type="scientific">Microlunatus soli</name>
    <dbReference type="NCBI Taxonomy" id="630515"/>
    <lineage>
        <taxon>Bacteria</taxon>
        <taxon>Bacillati</taxon>
        <taxon>Actinomycetota</taxon>
        <taxon>Actinomycetes</taxon>
        <taxon>Propionibacteriales</taxon>
        <taxon>Propionibacteriaceae</taxon>
        <taxon>Microlunatus</taxon>
    </lineage>
</organism>
<keyword evidence="8" id="KW-1185">Reference proteome</keyword>
<sequence>MKKTRLGVAAVAVVSALALAACGASNTGGTPAGGGDAGGSGKDDMASKYAKCDVTDGVKDASSTKMAAGEDKKVTITAFSGWAESAATAYVMKDVLNKKGYQAEVETLDAAPAFTAVAQGDYDVLSDVWLPSTHKAYIDKYGDKMEPQGCWFDAATIEVAVPAYSPAKSIGDLKTMADKYNNEIIGIEPGAGETKTMKEATIPKYGLDDLQFKTSSTSAMLQSLDTAYKSKKNVAVTLWSPHWAYSKYDLRKLEDPKDAMSGKEGIWNFSRTGFSKDHPLASQLFKNLTWPEDDLNSLENLMVGKYDNKNPDKAVQEWLKDNPDFEDQLVSGQLKK</sequence>
<evidence type="ECO:0000256" key="4">
    <source>
        <dbReference type="ARBA" id="ARBA00023136"/>
    </source>
</evidence>
<evidence type="ECO:0000256" key="2">
    <source>
        <dbReference type="ARBA" id="ARBA00022448"/>
    </source>
</evidence>
<feature type="chain" id="PRO_5039596731" evidence="5">
    <location>
        <begin position="21"/>
        <end position="336"/>
    </location>
</feature>
<name>A0A1H1W535_9ACTN</name>
<feature type="domain" description="ABC-type glycine betaine transport system substrate-binding" evidence="6">
    <location>
        <begin position="72"/>
        <end position="320"/>
    </location>
</feature>
<dbReference type="GO" id="GO:0043190">
    <property type="term" value="C:ATP-binding cassette (ABC) transporter complex"/>
    <property type="evidence" value="ECO:0007669"/>
    <property type="project" value="InterPro"/>
</dbReference>
<comment type="subcellular location">
    <subcellularLocation>
        <location evidence="1">Cell membrane</location>
    </subcellularLocation>
</comment>